<gene>
    <name evidence="2" type="ORF">JCGZ_09376</name>
</gene>
<keyword evidence="3" id="KW-1185">Reference proteome</keyword>
<dbReference type="EMBL" id="KK914490">
    <property type="protein sequence ID" value="KDP35217.1"/>
    <property type="molecule type" value="Genomic_DNA"/>
</dbReference>
<protein>
    <submittedName>
        <fullName evidence="2">Uncharacterized protein</fullName>
    </submittedName>
</protein>
<evidence type="ECO:0000313" key="3">
    <source>
        <dbReference type="Proteomes" id="UP000027138"/>
    </source>
</evidence>
<proteinExistence type="predicted"/>
<accession>A0A067KGK4</accession>
<feature type="region of interest" description="Disordered" evidence="1">
    <location>
        <begin position="1"/>
        <end position="101"/>
    </location>
</feature>
<sequence length="121" mass="13259">MTLRDTINRILESGSGSSSSGINVQSNSVKVTKSETHISSSSEKEQKQSPSLAKIEDKSNNGKAVDVPHPLAKKAKTARAADVSEVTTGSIRKSQRTKEKCSKRWFQKGREILKMLMLRAT</sequence>
<organism evidence="2 3">
    <name type="scientific">Jatropha curcas</name>
    <name type="common">Barbados nut</name>
    <dbReference type="NCBI Taxonomy" id="180498"/>
    <lineage>
        <taxon>Eukaryota</taxon>
        <taxon>Viridiplantae</taxon>
        <taxon>Streptophyta</taxon>
        <taxon>Embryophyta</taxon>
        <taxon>Tracheophyta</taxon>
        <taxon>Spermatophyta</taxon>
        <taxon>Magnoliopsida</taxon>
        <taxon>eudicotyledons</taxon>
        <taxon>Gunneridae</taxon>
        <taxon>Pentapetalae</taxon>
        <taxon>rosids</taxon>
        <taxon>fabids</taxon>
        <taxon>Malpighiales</taxon>
        <taxon>Euphorbiaceae</taxon>
        <taxon>Crotonoideae</taxon>
        <taxon>Jatropheae</taxon>
        <taxon>Jatropha</taxon>
    </lineage>
</organism>
<feature type="compositionally biased region" description="Polar residues" evidence="1">
    <location>
        <begin position="22"/>
        <end position="31"/>
    </location>
</feature>
<dbReference type="Proteomes" id="UP000027138">
    <property type="component" value="Unassembled WGS sequence"/>
</dbReference>
<evidence type="ECO:0000256" key="1">
    <source>
        <dbReference type="SAM" id="MobiDB-lite"/>
    </source>
</evidence>
<dbReference type="AlphaFoldDB" id="A0A067KGK4"/>
<reference evidence="2 3" key="1">
    <citation type="journal article" date="2014" name="PLoS ONE">
        <title>Global Analysis of Gene Expression Profiles in Physic Nut (Jatropha curcas L.) Seedlings Exposed to Salt Stress.</title>
        <authorList>
            <person name="Zhang L."/>
            <person name="Zhang C."/>
            <person name="Wu P."/>
            <person name="Chen Y."/>
            <person name="Li M."/>
            <person name="Jiang H."/>
            <person name="Wu G."/>
        </authorList>
    </citation>
    <scope>NUCLEOTIDE SEQUENCE [LARGE SCALE GENOMIC DNA]</scope>
    <source>
        <strain evidence="3">cv. GZQX0401</strain>
        <tissue evidence="2">Young leaves</tissue>
    </source>
</reference>
<name>A0A067KGK4_JATCU</name>
<feature type="compositionally biased region" description="Basic and acidic residues" evidence="1">
    <location>
        <begin position="32"/>
        <end position="47"/>
    </location>
</feature>
<evidence type="ECO:0000313" key="2">
    <source>
        <dbReference type="EMBL" id="KDP35217.1"/>
    </source>
</evidence>